<dbReference type="Pfam" id="PF02824">
    <property type="entry name" value="TGS"/>
    <property type="match status" value="1"/>
</dbReference>
<dbReference type="InterPro" id="IPR006674">
    <property type="entry name" value="HD_domain"/>
</dbReference>
<dbReference type="SUPFAM" id="SSF109604">
    <property type="entry name" value="HD-domain/PDEase-like"/>
    <property type="match status" value="1"/>
</dbReference>
<dbReference type="InterPro" id="IPR002912">
    <property type="entry name" value="ACT_dom"/>
</dbReference>
<comment type="function">
    <text evidence="3">In eubacteria ppGpp (guanosine 3'-diphosphate 5'-diphosphate) is a mediator of the stringent response that coordinates a variety of cellular activities in response to changes in nutritional abundance. This enzyme catalyzes the degradation of ppGpp into GDP. It may also be capable of catalyzing the synthesis of ppGpp.</text>
</comment>
<proteinExistence type="inferred from homology"/>
<dbReference type="SMART" id="SM00471">
    <property type="entry name" value="HDc"/>
    <property type="match status" value="1"/>
</dbReference>
<dbReference type="GO" id="GO:0015969">
    <property type="term" value="P:guanosine tetraphosphate metabolic process"/>
    <property type="evidence" value="ECO:0007669"/>
    <property type="project" value="InterPro"/>
</dbReference>
<dbReference type="Proteomes" id="UP000238672">
    <property type="component" value="Unassembled WGS sequence"/>
</dbReference>
<dbReference type="InterPro" id="IPR007685">
    <property type="entry name" value="RelA_SpoT"/>
</dbReference>
<dbReference type="GO" id="GO:0005886">
    <property type="term" value="C:plasma membrane"/>
    <property type="evidence" value="ECO:0007669"/>
    <property type="project" value="TreeGrafter"/>
</dbReference>
<gene>
    <name evidence="7" type="ORF">C6B37_00285</name>
</gene>
<dbReference type="SMART" id="SM00954">
    <property type="entry name" value="RelA_SpoT"/>
    <property type="match status" value="1"/>
</dbReference>
<dbReference type="CDD" id="cd00077">
    <property type="entry name" value="HDc"/>
    <property type="match status" value="1"/>
</dbReference>
<dbReference type="EMBL" id="PUUG01000003">
    <property type="protein sequence ID" value="PQP79942.1"/>
    <property type="molecule type" value="Genomic_DNA"/>
</dbReference>
<comment type="similarity">
    <text evidence="4">Belongs to the relA/spoT family.</text>
</comment>
<protein>
    <recommendedName>
        <fullName evidence="2">Penta-phosphate guanosine-3'-pyrophosphohydrolase</fullName>
    </recommendedName>
</protein>
<reference evidence="7 8" key="1">
    <citation type="submission" date="2018-02" db="EMBL/GenBank/DDBJ databases">
        <title>Metagenomics reveals mixed infection of spiroplasma and phytoplasma in chicory.</title>
        <authorList>
            <person name="Polano C."/>
            <person name="Moruzzi S."/>
            <person name="Ermacora P."/>
            <person name="Ferrini F."/>
            <person name="Martini M."/>
            <person name="Firrao G."/>
        </authorList>
    </citation>
    <scope>NUCLEOTIDE SEQUENCE [LARGE SCALE GENOMIC DNA]</scope>
    <source>
        <strain evidence="7 8">ChiP</strain>
    </source>
</reference>
<comment type="caution">
    <text evidence="7">The sequence shown here is derived from an EMBL/GenBank/DDBJ whole genome shotgun (WGS) entry which is preliminary data.</text>
</comment>
<dbReference type="InterPro" id="IPR003607">
    <property type="entry name" value="HD/PDEase_dom"/>
</dbReference>
<evidence type="ECO:0000259" key="6">
    <source>
        <dbReference type="PROSITE" id="PS51880"/>
    </source>
</evidence>
<dbReference type="PROSITE" id="PS51831">
    <property type="entry name" value="HD"/>
    <property type="match status" value="1"/>
</dbReference>
<feature type="domain" description="HD" evidence="5">
    <location>
        <begin position="60"/>
        <end position="158"/>
    </location>
</feature>
<sequence length="742" mass="87064">MLEKNNKQIPYNQEEFLYQELMKQIREYIYCQNYLDKIYQAYALAKQKHANQKRVTGEDFIIHPLIVATTLAELQSEPHTIMAGLLHDSLEDTDLTFEELKHHMGDDVASIVEKTTKLNKIVFNKDQAQIENQQKMFLAMAKDIRVVLVKIADRLHNMQTLKIMRLDKQIRISNETLAIYAPLTHRLGLFQIKSQLEDLVLRYTKPHEYYRIAHLIQKKKNEREKSIDFIIKNIESLFHKTGIKNFHISGRSKNIYSTYKKLKQRNVFFEEIFDLLAIRIIVENIDVCYQCLGIIHANYFPLPNRFKDYIALPKANLYQSLHNTVLSKDGTIFEIQIRTKEMDGIAEKGIASHWSYKENKIYSKENKQLEIVRKLRWFKELIKLTKTTEDNLPTNSQNFVDAIKNDILSENVYVFTPQREVFELPKGSTPIDFAFRVHSSVGSRMNAAIVNGRITPLSYQLQNGDIISIKTTKNLLNVKKEWLKNVRTSYAKKIINKHLNQHFKEKSDLIQIGKKILDKELSQQKIEFVIKTNFIKNYFPQTEIQNINELYEYIGSKKISYHTVIKKILHFNNQQNHNVNFEQKTLEKYKKIVYENEIGVFIEGLKQTKLKLANCCLPVFDEKIIGFISKGKGIIIHRNECVNMQNFNWNKMVPAVWYSNNKFKYASLIFIVGYYNSTLLTDITNKTKNMGINILNLKILTKKLTQLNICLKVVVNNIKEINSLIENLSKISNIYKIYRGFY</sequence>
<dbReference type="PANTHER" id="PTHR21262">
    <property type="entry name" value="GUANOSINE-3',5'-BIS DIPHOSPHATE 3'-PYROPHOSPHOHYDROLASE"/>
    <property type="match status" value="1"/>
</dbReference>
<dbReference type="FunFam" id="3.30.460.10:FF:000001">
    <property type="entry name" value="GTP pyrophosphokinase RelA"/>
    <property type="match status" value="1"/>
</dbReference>
<dbReference type="NCBIfam" id="TIGR00691">
    <property type="entry name" value="spoT_relA"/>
    <property type="match status" value="1"/>
</dbReference>
<name>A0A2S8NVK2_9MOLU</name>
<dbReference type="AlphaFoldDB" id="A0A2S8NVK2"/>
<accession>A0A2S8NVK2</accession>
<dbReference type="InterPro" id="IPR012675">
    <property type="entry name" value="Beta-grasp_dom_sf"/>
</dbReference>
<dbReference type="SUPFAM" id="SSF81301">
    <property type="entry name" value="Nucleotidyltransferase"/>
    <property type="match status" value="1"/>
</dbReference>
<dbReference type="FunFam" id="3.10.20.30:FF:000002">
    <property type="entry name" value="GTP pyrophosphokinase (RelA/SpoT)"/>
    <property type="match status" value="1"/>
</dbReference>
<dbReference type="InterPro" id="IPR004095">
    <property type="entry name" value="TGS"/>
</dbReference>
<dbReference type="PROSITE" id="PS51880">
    <property type="entry name" value="TGS"/>
    <property type="match status" value="1"/>
</dbReference>
<dbReference type="Gene3D" id="3.30.460.10">
    <property type="entry name" value="Beta Polymerase, domain 2"/>
    <property type="match status" value="1"/>
</dbReference>
<dbReference type="InterPro" id="IPR033655">
    <property type="entry name" value="TGS_RelA/SpoT"/>
</dbReference>
<comment type="pathway">
    <text evidence="1">Purine metabolism.</text>
</comment>
<organism evidence="7 8">
    <name type="scientific">Candidatus Phytoplasma phoenicium</name>
    <dbReference type="NCBI Taxonomy" id="198422"/>
    <lineage>
        <taxon>Bacteria</taxon>
        <taxon>Bacillati</taxon>
        <taxon>Mycoplasmatota</taxon>
        <taxon>Mollicutes</taxon>
        <taxon>Acholeplasmatales</taxon>
        <taxon>Acholeplasmataceae</taxon>
        <taxon>Candidatus Phytoplasma</taxon>
        <taxon>16SrIX (Pigeon pea witches'-broom group)</taxon>
    </lineage>
</organism>
<dbReference type="Gene3D" id="3.10.20.30">
    <property type="match status" value="1"/>
</dbReference>
<feature type="domain" description="TGS" evidence="6">
    <location>
        <begin position="408"/>
        <end position="471"/>
    </location>
</feature>
<evidence type="ECO:0000256" key="3">
    <source>
        <dbReference type="ARBA" id="ARBA00056789"/>
    </source>
</evidence>
<dbReference type="SUPFAM" id="SSF81271">
    <property type="entry name" value="TGS-like"/>
    <property type="match status" value="1"/>
</dbReference>
<dbReference type="InterPro" id="IPR043519">
    <property type="entry name" value="NT_sf"/>
</dbReference>
<dbReference type="Pfam" id="PF13291">
    <property type="entry name" value="ACT_4"/>
    <property type="match status" value="1"/>
</dbReference>
<evidence type="ECO:0000256" key="1">
    <source>
        <dbReference type="ARBA" id="ARBA00025704"/>
    </source>
</evidence>
<keyword evidence="8" id="KW-1185">Reference proteome</keyword>
<dbReference type="FunFam" id="1.10.3210.10:FF:000001">
    <property type="entry name" value="GTP pyrophosphokinase RelA"/>
    <property type="match status" value="1"/>
</dbReference>
<evidence type="ECO:0000313" key="7">
    <source>
        <dbReference type="EMBL" id="PQP79942.1"/>
    </source>
</evidence>
<dbReference type="Pfam" id="PF04607">
    <property type="entry name" value="RelA_SpoT"/>
    <property type="match status" value="1"/>
</dbReference>
<dbReference type="PANTHER" id="PTHR21262:SF31">
    <property type="entry name" value="GTP PYROPHOSPHOKINASE"/>
    <property type="match status" value="1"/>
</dbReference>
<dbReference type="Gene3D" id="3.30.70.260">
    <property type="match status" value="1"/>
</dbReference>
<dbReference type="Pfam" id="PF13328">
    <property type="entry name" value="HD_4"/>
    <property type="match status" value="1"/>
</dbReference>
<evidence type="ECO:0000259" key="5">
    <source>
        <dbReference type="PROSITE" id="PS51831"/>
    </source>
</evidence>
<dbReference type="InterPro" id="IPR012676">
    <property type="entry name" value="TGS-like"/>
</dbReference>
<dbReference type="CDD" id="cd01668">
    <property type="entry name" value="TGS_RSH"/>
    <property type="match status" value="1"/>
</dbReference>
<evidence type="ECO:0000256" key="2">
    <source>
        <dbReference type="ARBA" id="ARBA00041770"/>
    </source>
</evidence>
<dbReference type="CDD" id="cd05399">
    <property type="entry name" value="NT_Rel-Spo_like"/>
    <property type="match status" value="1"/>
</dbReference>
<dbReference type="Gene3D" id="1.10.3210.10">
    <property type="entry name" value="Hypothetical protein af1432"/>
    <property type="match status" value="1"/>
</dbReference>
<evidence type="ECO:0000256" key="4">
    <source>
        <dbReference type="RuleBase" id="RU003847"/>
    </source>
</evidence>
<evidence type="ECO:0000313" key="8">
    <source>
        <dbReference type="Proteomes" id="UP000238672"/>
    </source>
</evidence>
<dbReference type="InterPro" id="IPR004811">
    <property type="entry name" value="RelA/Spo_fam"/>
</dbReference>